<gene>
    <name evidence="2" type="ORF">BWZ43_23855</name>
</gene>
<keyword evidence="1" id="KW-0812">Transmembrane</keyword>
<accession>A0A8E2I3X7</accession>
<keyword evidence="1" id="KW-0472">Membrane</keyword>
<evidence type="ECO:0000313" key="2">
    <source>
        <dbReference type="EMBL" id="OOP65892.1"/>
    </source>
</evidence>
<sequence>MNVDFSILRGSVNNLFMKLVLIFIIPTILAITVKWILVKVRIPYIITNTITVAALLFCVYKMIRIVLY</sequence>
<comment type="caution">
    <text evidence="2">The sequence shown here is derived from an EMBL/GenBank/DDBJ whole genome shotgun (WGS) entry which is preliminary data.</text>
</comment>
<name>A0A8E2I3X7_9BACI</name>
<reference evidence="2 3" key="1">
    <citation type="submission" date="2017-01" db="EMBL/GenBank/DDBJ databases">
        <title>Draft genome sequence of Bacillus oleronius.</title>
        <authorList>
            <person name="Allam M."/>
        </authorList>
    </citation>
    <scope>NUCLEOTIDE SEQUENCE [LARGE SCALE GENOMIC DNA]</scope>
    <source>
        <strain evidence="2 3">DSM 9356</strain>
    </source>
</reference>
<feature type="transmembrane region" description="Helical" evidence="1">
    <location>
        <begin position="15"/>
        <end position="37"/>
    </location>
</feature>
<evidence type="ECO:0000256" key="1">
    <source>
        <dbReference type="SAM" id="Phobius"/>
    </source>
</evidence>
<feature type="transmembrane region" description="Helical" evidence="1">
    <location>
        <begin position="44"/>
        <end position="63"/>
    </location>
</feature>
<proteinExistence type="predicted"/>
<keyword evidence="1" id="KW-1133">Transmembrane helix</keyword>
<dbReference type="Proteomes" id="UP000189761">
    <property type="component" value="Unassembled WGS sequence"/>
</dbReference>
<keyword evidence="3" id="KW-1185">Reference proteome</keyword>
<dbReference type="EMBL" id="MTLA01000426">
    <property type="protein sequence ID" value="OOP65892.1"/>
    <property type="molecule type" value="Genomic_DNA"/>
</dbReference>
<protein>
    <submittedName>
        <fullName evidence="2">Uncharacterized protein</fullName>
    </submittedName>
</protein>
<dbReference type="AlphaFoldDB" id="A0A8E2I3X7"/>
<organism evidence="2 3">
    <name type="scientific">Heyndrickxia oleronia</name>
    <dbReference type="NCBI Taxonomy" id="38875"/>
    <lineage>
        <taxon>Bacteria</taxon>
        <taxon>Bacillati</taxon>
        <taxon>Bacillota</taxon>
        <taxon>Bacilli</taxon>
        <taxon>Bacillales</taxon>
        <taxon>Bacillaceae</taxon>
        <taxon>Heyndrickxia</taxon>
    </lineage>
</organism>
<evidence type="ECO:0000313" key="3">
    <source>
        <dbReference type="Proteomes" id="UP000189761"/>
    </source>
</evidence>